<keyword evidence="1" id="KW-0472">Membrane</keyword>
<dbReference type="AlphaFoldDB" id="A0A6C0BKM4"/>
<protein>
    <submittedName>
        <fullName evidence="2">Uncharacterized protein</fullName>
    </submittedName>
</protein>
<accession>A0A6C0BKM4</accession>
<name>A0A6C0BKM4_9ZZZZ</name>
<feature type="transmembrane region" description="Helical" evidence="1">
    <location>
        <begin position="49"/>
        <end position="76"/>
    </location>
</feature>
<keyword evidence="1" id="KW-0812">Transmembrane</keyword>
<evidence type="ECO:0000313" key="2">
    <source>
        <dbReference type="EMBL" id="QHS91958.1"/>
    </source>
</evidence>
<dbReference type="EMBL" id="MN739166">
    <property type="protein sequence ID" value="QHS91958.1"/>
    <property type="molecule type" value="Genomic_DNA"/>
</dbReference>
<keyword evidence="1" id="KW-1133">Transmembrane helix</keyword>
<proteinExistence type="predicted"/>
<reference evidence="2" key="1">
    <citation type="journal article" date="2020" name="Nature">
        <title>Giant virus diversity and host interactions through global metagenomics.</title>
        <authorList>
            <person name="Schulz F."/>
            <person name="Roux S."/>
            <person name="Paez-Espino D."/>
            <person name="Jungbluth S."/>
            <person name="Walsh D.A."/>
            <person name="Denef V.J."/>
            <person name="McMahon K.D."/>
            <person name="Konstantinidis K.T."/>
            <person name="Eloe-Fadrosh E.A."/>
            <person name="Kyrpides N.C."/>
            <person name="Woyke T."/>
        </authorList>
    </citation>
    <scope>NUCLEOTIDE SEQUENCE</scope>
    <source>
        <strain evidence="2">GVMAG-M-3300013285-6</strain>
    </source>
</reference>
<sequence>MPTAEKKEESTLSNKIMQNIFLYINREETRKQLQMFLVDPLLNHVMDRILPYIFLTCIFLVILLILVVLTLGIVLYQLRKPIADR</sequence>
<evidence type="ECO:0000256" key="1">
    <source>
        <dbReference type="SAM" id="Phobius"/>
    </source>
</evidence>
<organism evidence="2">
    <name type="scientific">viral metagenome</name>
    <dbReference type="NCBI Taxonomy" id="1070528"/>
    <lineage>
        <taxon>unclassified sequences</taxon>
        <taxon>metagenomes</taxon>
        <taxon>organismal metagenomes</taxon>
    </lineage>
</organism>